<dbReference type="InterPro" id="IPR001763">
    <property type="entry name" value="Rhodanese-like_dom"/>
</dbReference>
<accession>A0A2V1ECQ1</accession>
<dbReference type="OrthoDB" id="361797at2759"/>
<protein>
    <recommendedName>
        <fullName evidence="2">Rhodanese domain-containing protein</fullName>
    </recommendedName>
</protein>
<feature type="domain" description="Rhodanese" evidence="2">
    <location>
        <begin position="59"/>
        <end position="105"/>
    </location>
</feature>
<evidence type="ECO:0000313" key="4">
    <source>
        <dbReference type="Proteomes" id="UP000244855"/>
    </source>
</evidence>
<evidence type="ECO:0000256" key="1">
    <source>
        <dbReference type="SAM" id="MobiDB-lite"/>
    </source>
</evidence>
<evidence type="ECO:0000313" key="3">
    <source>
        <dbReference type="EMBL" id="PVI07809.1"/>
    </source>
</evidence>
<sequence>MPRTILIDVRTPTECLSTGLLSLPHSSNNNTITPPTMNIEYTQIASLPVISQRDHSIEVRKDDRILLYCRSGRRSGIARGTLMQMGFDDVSDLGGFEEARGWLERERKREDESGKTVVEGGGKEGGEEGKRRMEKRVKGFEGLVAGLKELE</sequence>
<dbReference type="Pfam" id="PF00581">
    <property type="entry name" value="Rhodanese"/>
    <property type="match status" value="1"/>
</dbReference>
<dbReference type="CDD" id="cd00158">
    <property type="entry name" value="RHOD"/>
    <property type="match status" value="1"/>
</dbReference>
<feature type="compositionally biased region" description="Basic and acidic residues" evidence="1">
    <location>
        <begin position="104"/>
        <end position="114"/>
    </location>
</feature>
<dbReference type="Proteomes" id="UP000244855">
    <property type="component" value="Unassembled WGS sequence"/>
</dbReference>
<dbReference type="Gene3D" id="3.40.250.10">
    <property type="entry name" value="Rhodanese-like domain"/>
    <property type="match status" value="1"/>
</dbReference>
<dbReference type="PROSITE" id="PS50206">
    <property type="entry name" value="RHODANESE_3"/>
    <property type="match status" value="1"/>
</dbReference>
<feature type="region of interest" description="Disordered" evidence="1">
    <location>
        <begin position="104"/>
        <end position="134"/>
    </location>
</feature>
<dbReference type="STRING" id="97972.A0A2V1ECQ1"/>
<dbReference type="InterPro" id="IPR036873">
    <property type="entry name" value="Rhodanese-like_dom_sf"/>
</dbReference>
<dbReference type="AlphaFoldDB" id="A0A2V1ECQ1"/>
<feature type="compositionally biased region" description="Basic and acidic residues" evidence="1">
    <location>
        <begin position="121"/>
        <end position="134"/>
    </location>
</feature>
<dbReference type="SUPFAM" id="SSF52821">
    <property type="entry name" value="Rhodanese/Cell cycle control phosphatase"/>
    <property type="match status" value="1"/>
</dbReference>
<evidence type="ECO:0000259" key="2">
    <source>
        <dbReference type="PROSITE" id="PS50206"/>
    </source>
</evidence>
<organism evidence="3 4">
    <name type="scientific">Periconia macrospinosa</name>
    <dbReference type="NCBI Taxonomy" id="97972"/>
    <lineage>
        <taxon>Eukaryota</taxon>
        <taxon>Fungi</taxon>
        <taxon>Dikarya</taxon>
        <taxon>Ascomycota</taxon>
        <taxon>Pezizomycotina</taxon>
        <taxon>Dothideomycetes</taxon>
        <taxon>Pleosporomycetidae</taxon>
        <taxon>Pleosporales</taxon>
        <taxon>Massarineae</taxon>
        <taxon>Periconiaceae</taxon>
        <taxon>Periconia</taxon>
    </lineage>
</organism>
<reference evidence="3 4" key="1">
    <citation type="journal article" date="2018" name="Sci. Rep.">
        <title>Comparative genomics provides insights into the lifestyle and reveals functional heterogeneity of dark septate endophytic fungi.</title>
        <authorList>
            <person name="Knapp D.G."/>
            <person name="Nemeth J.B."/>
            <person name="Barry K."/>
            <person name="Hainaut M."/>
            <person name="Henrissat B."/>
            <person name="Johnson J."/>
            <person name="Kuo A."/>
            <person name="Lim J.H.P."/>
            <person name="Lipzen A."/>
            <person name="Nolan M."/>
            <person name="Ohm R.A."/>
            <person name="Tamas L."/>
            <person name="Grigoriev I.V."/>
            <person name="Spatafora J.W."/>
            <person name="Nagy L.G."/>
            <person name="Kovacs G.M."/>
        </authorList>
    </citation>
    <scope>NUCLEOTIDE SEQUENCE [LARGE SCALE GENOMIC DNA]</scope>
    <source>
        <strain evidence="3 4">DSE2036</strain>
    </source>
</reference>
<name>A0A2V1ECQ1_9PLEO</name>
<proteinExistence type="predicted"/>
<gene>
    <name evidence="3" type="ORF">DM02DRAFT_696474</name>
</gene>
<keyword evidence="4" id="KW-1185">Reference proteome</keyword>
<dbReference type="EMBL" id="KZ805302">
    <property type="protein sequence ID" value="PVI07809.1"/>
    <property type="molecule type" value="Genomic_DNA"/>
</dbReference>